<dbReference type="GO" id="GO:0043024">
    <property type="term" value="F:ribosomal small subunit binding"/>
    <property type="evidence" value="ECO:0007669"/>
    <property type="project" value="TreeGrafter"/>
</dbReference>
<evidence type="ECO:0000256" key="1">
    <source>
        <dbReference type="ARBA" id="ARBA00022517"/>
    </source>
</evidence>
<dbReference type="SUPFAM" id="SSF89919">
    <property type="entry name" value="Ribosome-binding factor A, RbfA"/>
    <property type="match status" value="1"/>
</dbReference>
<dbReference type="Proteomes" id="UP000179076">
    <property type="component" value="Unassembled WGS sequence"/>
</dbReference>
<dbReference type="PROSITE" id="PS01319">
    <property type="entry name" value="RBFA"/>
    <property type="match status" value="1"/>
</dbReference>
<comment type="subunit">
    <text evidence="2">Monomer. Binds 30S ribosomal subunits, but not 50S ribosomal subunits or 70S ribosomes.</text>
</comment>
<evidence type="ECO:0000256" key="2">
    <source>
        <dbReference type="HAMAP-Rule" id="MF_00003"/>
    </source>
</evidence>
<accession>A0A1F6VHQ0</accession>
<dbReference type="InterPro" id="IPR000238">
    <property type="entry name" value="RbfA"/>
</dbReference>
<dbReference type="InterPro" id="IPR015946">
    <property type="entry name" value="KH_dom-like_a/b"/>
</dbReference>
<evidence type="ECO:0000313" key="4">
    <source>
        <dbReference type="Proteomes" id="UP000179076"/>
    </source>
</evidence>
<gene>
    <name evidence="2" type="primary">rbfA</name>
    <name evidence="3" type="ORF">A2W18_10530</name>
</gene>
<dbReference type="GO" id="GO:0005829">
    <property type="term" value="C:cytosol"/>
    <property type="evidence" value="ECO:0007669"/>
    <property type="project" value="TreeGrafter"/>
</dbReference>
<dbReference type="EMBL" id="MFSP01000028">
    <property type="protein sequence ID" value="OGI69152.1"/>
    <property type="molecule type" value="Genomic_DNA"/>
</dbReference>
<comment type="function">
    <text evidence="2">One of several proteins that assist in the late maturation steps of the functional core of the 30S ribosomal subunit. Associates with free 30S ribosomal subunits (but not with 30S subunits that are part of 70S ribosomes or polysomes). Required for efficient processing of 16S rRNA. May interact with the 5'-terminal helix region of 16S rRNA.</text>
</comment>
<reference evidence="3 4" key="1">
    <citation type="journal article" date="2016" name="Nat. Commun.">
        <title>Thousands of microbial genomes shed light on interconnected biogeochemical processes in an aquifer system.</title>
        <authorList>
            <person name="Anantharaman K."/>
            <person name="Brown C.T."/>
            <person name="Hug L.A."/>
            <person name="Sharon I."/>
            <person name="Castelle C.J."/>
            <person name="Probst A.J."/>
            <person name="Thomas B.C."/>
            <person name="Singh A."/>
            <person name="Wilkins M.J."/>
            <person name="Karaoz U."/>
            <person name="Brodie E.L."/>
            <person name="Williams K.H."/>
            <person name="Hubbard S.S."/>
            <person name="Banfield J.F."/>
        </authorList>
    </citation>
    <scope>NUCLEOTIDE SEQUENCE [LARGE SCALE GENOMIC DNA]</scope>
</reference>
<dbReference type="HAMAP" id="MF_00003">
    <property type="entry name" value="RbfA"/>
    <property type="match status" value="1"/>
</dbReference>
<dbReference type="Gene3D" id="3.30.300.20">
    <property type="match status" value="1"/>
</dbReference>
<keyword evidence="1 2" id="KW-0690">Ribosome biogenesis</keyword>
<comment type="subcellular location">
    <subcellularLocation>
        <location evidence="2">Cytoplasm</location>
    </subcellularLocation>
</comment>
<dbReference type="AlphaFoldDB" id="A0A1F6VHQ0"/>
<protein>
    <recommendedName>
        <fullName evidence="2">Ribosome-binding factor A</fullName>
    </recommendedName>
</protein>
<dbReference type="InterPro" id="IPR020053">
    <property type="entry name" value="Ribosome-bd_factorA_CS"/>
</dbReference>
<comment type="similarity">
    <text evidence="2">Belongs to the RbfA family.</text>
</comment>
<comment type="caution">
    <text evidence="3">The sequence shown here is derived from an EMBL/GenBank/DDBJ whole genome shotgun (WGS) entry which is preliminary data.</text>
</comment>
<name>A0A1F6VHQ0_9PROT</name>
<sequence>MHKDSNRPLRVAELIKRELAVLMPQVLNDARAHQTTITHVDVSPDLKNARVYFTLLAGTAGAEPVLKMFSHAAGHLRRALAGRLRLRVVPALRFYFDESVERGDRLAQLIDRAVSEDAAGKKL</sequence>
<organism evidence="3 4">
    <name type="scientific">Candidatus Muproteobacteria bacterium RBG_16_60_9</name>
    <dbReference type="NCBI Taxonomy" id="1817755"/>
    <lineage>
        <taxon>Bacteria</taxon>
        <taxon>Pseudomonadati</taxon>
        <taxon>Pseudomonadota</taxon>
        <taxon>Candidatus Muproteobacteria</taxon>
    </lineage>
</organism>
<dbReference type="PANTHER" id="PTHR33515">
    <property type="entry name" value="RIBOSOME-BINDING FACTOR A, CHLOROPLASTIC-RELATED"/>
    <property type="match status" value="1"/>
</dbReference>
<dbReference type="InterPro" id="IPR023799">
    <property type="entry name" value="RbfA_dom_sf"/>
</dbReference>
<dbReference type="Pfam" id="PF02033">
    <property type="entry name" value="RBFA"/>
    <property type="match status" value="1"/>
</dbReference>
<dbReference type="PANTHER" id="PTHR33515:SF1">
    <property type="entry name" value="RIBOSOME-BINDING FACTOR A, CHLOROPLASTIC-RELATED"/>
    <property type="match status" value="1"/>
</dbReference>
<keyword evidence="2" id="KW-0963">Cytoplasm</keyword>
<dbReference type="GO" id="GO:0030490">
    <property type="term" value="P:maturation of SSU-rRNA"/>
    <property type="evidence" value="ECO:0007669"/>
    <property type="project" value="UniProtKB-UniRule"/>
</dbReference>
<evidence type="ECO:0000313" key="3">
    <source>
        <dbReference type="EMBL" id="OGI69152.1"/>
    </source>
</evidence>
<proteinExistence type="inferred from homology"/>
<dbReference type="NCBIfam" id="TIGR00082">
    <property type="entry name" value="rbfA"/>
    <property type="match status" value="1"/>
</dbReference>